<accession>A0A9J5YV54</accession>
<evidence type="ECO:0000256" key="1">
    <source>
        <dbReference type="SAM" id="MobiDB-lite"/>
    </source>
</evidence>
<feature type="region of interest" description="Disordered" evidence="1">
    <location>
        <begin position="65"/>
        <end position="85"/>
    </location>
</feature>
<dbReference type="EMBL" id="JACXVP010000005">
    <property type="protein sequence ID" value="KAG5604619.1"/>
    <property type="molecule type" value="Genomic_DNA"/>
</dbReference>
<evidence type="ECO:0000313" key="3">
    <source>
        <dbReference type="Proteomes" id="UP000824120"/>
    </source>
</evidence>
<feature type="compositionally biased region" description="Polar residues" evidence="1">
    <location>
        <begin position="65"/>
        <end position="74"/>
    </location>
</feature>
<protein>
    <submittedName>
        <fullName evidence="2">Uncharacterized protein</fullName>
    </submittedName>
</protein>
<proteinExistence type="predicted"/>
<comment type="caution">
    <text evidence="2">The sequence shown here is derived from an EMBL/GenBank/DDBJ whole genome shotgun (WGS) entry which is preliminary data.</text>
</comment>
<sequence>MGLWGLEGDGGWAWSLGDDRSEMFKRKLKKESLVPLLTDDSIINFGTFFYEFINFPKRNKKAKKSTQYLKSPQSFGLGDKETLES</sequence>
<keyword evidence="3" id="KW-1185">Reference proteome</keyword>
<dbReference type="Proteomes" id="UP000824120">
    <property type="component" value="Chromosome 5"/>
</dbReference>
<reference evidence="2 3" key="1">
    <citation type="submission" date="2020-09" db="EMBL/GenBank/DDBJ databases">
        <title>De no assembly of potato wild relative species, Solanum commersonii.</title>
        <authorList>
            <person name="Cho K."/>
        </authorList>
    </citation>
    <scope>NUCLEOTIDE SEQUENCE [LARGE SCALE GENOMIC DNA]</scope>
    <source>
        <strain evidence="2">LZ3.2</strain>
        <tissue evidence="2">Leaf</tissue>
    </source>
</reference>
<gene>
    <name evidence="2" type="ORF">H5410_026111</name>
</gene>
<dbReference type="AlphaFoldDB" id="A0A9J5YV54"/>
<organism evidence="2 3">
    <name type="scientific">Solanum commersonii</name>
    <name type="common">Commerson's wild potato</name>
    <name type="synonym">Commerson's nightshade</name>
    <dbReference type="NCBI Taxonomy" id="4109"/>
    <lineage>
        <taxon>Eukaryota</taxon>
        <taxon>Viridiplantae</taxon>
        <taxon>Streptophyta</taxon>
        <taxon>Embryophyta</taxon>
        <taxon>Tracheophyta</taxon>
        <taxon>Spermatophyta</taxon>
        <taxon>Magnoliopsida</taxon>
        <taxon>eudicotyledons</taxon>
        <taxon>Gunneridae</taxon>
        <taxon>Pentapetalae</taxon>
        <taxon>asterids</taxon>
        <taxon>lamiids</taxon>
        <taxon>Solanales</taxon>
        <taxon>Solanaceae</taxon>
        <taxon>Solanoideae</taxon>
        <taxon>Solaneae</taxon>
        <taxon>Solanum</taxon>
    </lineage>
</organism>
<evidence type="ECO:0000313" key="2">
    <source>
        <dbReference type="EMBL" id="KAG5604619.1"/>
    </source>
</evidence>
<name>A0A9J5YV54_SOLCO</name>